<gene>
    <name evidence="2" type="ORF">SAMN05444483_101145</name>
</gene>
<keyword evidence="3" id="KW-1185">Reference proteome</keyword>
<dbReference type="InterPro" id="IPR009324">
    <property type="entry name" value="DUF981"/>
</dbReference>
<evidence type="ECO:0000256" key="1">
    <source>
        <dbReference type="SAM" id="Phobius"/>
    </source>
</evidence>
<dbReference type="STRING" id="1073325.SAMN05444483_101145"/>
<keyword evidence="1" id="KW-0472">Membrane</keyword>
<feature type="transmembrane region" description="Helical" evidence="1">
    <location>
        <begin position="212"/>
        <end position="236"/>
    </location>
</feature>
<feature type="transmembrane region" description="Helical" evidence="1">
    <location>
        <begin position="20"/>
        <end position="36"/>
    </location>
</feature>
<sequence>MSQDSGLIIDWVSMPTYNTIMALATGAVLMSLAKIGQQLFRKQHINPLGWSLNLGVLGILLFTTGLHMTLTWPLAKYFPFDNIVFGEPTLALGVIALGLSFYFYKTRNQIASAVKPFQDVAQVVWHIKYLLYGLGLALIAIGIAGVTYQLFAAPPEEPITGMFADYPMVEATFISLLWALTGVASILMPSVLKYFATGNTAMTSKVKISYSLLYGLGIVFLLFGAFNYFTHIGLIVNTMPN</sequence>
<keyword evidence="1" id="KW-1133">Transmembrane helix</keyword>
<feature type="transmembrane region" description="Helical" evidence="1">
    <location>
        <begin position="82"/>
        <end position="104"/>
    </location>
</feature>
<feature type="transmembrane region" description="Helical" evidence="1">
    <location>
        <begin position="48"/>
        <end position="70"/>
    </location>
</feature>
<dbReference type="Pfam" id="PF06168">
    <property type="entry name" value="DUF981"/>
    <property type="match status" value="1"/>
</dbReference>
<feature type="transmembrane region" description="Helical" evidence="1">
    <location>
        <begin position="171"/>
        <end position="192"/>
    </location>
</feature>
<keyword evidence="1" id="KW-0812">Transmembrane</keyword>
<dbReference type="Proteomes" id="UP000183945">
    <property type="component" value="Unassembled WGS sequence"/>
</dbReference>
<dbReference type="RefSeq" id="WP_072875740.1">
    <property type="nucleotide sequence ID" value="NZ_FQVT01000001.1"/>
</dbReference>
<feature type="transmembrane region" description="Helical" evidence="1">
    <location>
        <begin position="129"/>
        <end position="151"/>
    </location>
</feature>
<dbReference type="AlphaFoldDB" id="A0A1M5BQQ9"/>
<evidence type="ECO:0008006" key="4">
    <source>
        <dbReference type="Google" id="ProtNLM"/>
    </source>
</evidence>
<name>A0A1M5BQQ9_SALEC</name>
<accession>A0A1M5BQQ9</accession>
<proteinExistence type="predicted"/>
<dbReference type="OrthoDB" id="1420765at2"/>
<organism evidence="2 3">
    <name type="scientific">Salegentibacter echinorum</name>
    <dbReference type="NCBI Taxonomy" id="1073325"/>
    <lineage>
        <taxon>Bacteria</taxon>
        <taxon>Pseudomonadati</taxon>
        <taxon>Bacteroidota</taxon>
        <taxon>Flavobacteriia</taxon>
        <taxon>Flavobacteriales</taxon>
        <taxon>Flavobacteriaceae</taxon>
        <taxon>Salegentibacter</taxon>
    </lineage>
</organism>
<reference evidence="3" key="1">
    <citation type="submission" date="2016-11" db="EMBL/GenBank/DDBJ databases">
        <authorList>
            <person name="Varghese N."/>
            <person name="Submissions S."/>
        </authorList>
    </citation>
    <scope>NUCLEOTIDE SEQUENCE [LARGE SCALE GENOMIC DNA]</scope>
    <source>
        <strain evidence="3">DSM 24579</strain>
    </source>
</reference>
<evidence type="ECO:0000313" key="2">
    <source>
        <dbReference type="EMBL" id="SHF44765.1"/>
    </source>
</evidence>
<dbReference type="EMBL" id="FQVT01000001">
    <property type="protein sequence ID" value="SHF44765.1"/>
    <property type="molecule type" value="Genomic_DNA"/>
</dbReference>
<evidence type="ECO:0000313" key="3">
    <source>
        <dbReference type="Proteomes" id="UP000183945"/>
    </source>
</evidence>
<protein>
    <recommendedName>
        <fullName evidence="4">DUF981 family protein</fullName>
    </recommendedName>
</protein>